<dbReference type="InterPro" id="IPR050204">
    <property type="entry name" value="AraC_XylS_family_regulators"/>
</dbReference>
<accession>A0A845AR52</accession>
<evidence type="ECO:0000256" key="2">
    <source>
        <dbReference type="ARBA" id="ARBA00023125"/>
    </source>
</evidence>
<dbReference type="GO" id="GO:0003700">
    <property type="term" value="F:DNA-binding transcription factor activity"/>
    <property type="evidence" value="ECO:0007669"/>
    <property type="project" value="InterPro"/>
</dbReference>
<dbReference type="InterPro" id="IPR018060">
    <property type="entry name" value="HTH_AraC"/>
</dbReference>
<comment type="caution">
    <text evidence="5">The sequence shown here is derived from an EMBL/GenBank/DDBJ whole genome shotgun (WGS) entry which is preliminary data.</text>
</comment>
<feature type="domain" description="HTH araC/xylS-type" evidence="4">
    <location>
        <begin position="187"/>
        <end position="288"/>
    </location>
</feature>
<dbReference type="PROSITE" id="PS01124">
    <property type="entry name" value="HTH_ARAC_FAMILY_2"/>
    <property type="match status" value="1"/>
</dbReference>
<dbReference type="GO" id="GO:0043565">
    <property type="term" value="F:sequence-specific DNA binding"/>
    <property type="evidence" value="ECO:0007669"/>
    <property type="project" value="InterPro"/>
</dbReference>
<keyword evidence="3" id="KW-0804">Transcription</keyword>
<gene>
    <name evidence="5" type="ORF">GRI94_04010</name>
    <name evidence="6" type="ORF">GRI94_18100</name>
</gene>
<dbReference type="EMBL" id="WTYE01000001">
    <property type="protein sequence ID" value="MXP33746.1"/>
    <property type="molecule type" value="Genomic_DNA"/>
</dbReference>
<dbReference type="RefSeq" id="WP_160778472.1">
    <property type="nucleotide sequence ID" value="NZ_BAAAZF010000001.1"/>
</dbReference>
<dbReference type="EMBL" id="WTYE01000001">
    <property type="protein sequence ID" value="MXP30986.1"/>
    <property type="molecule type" value="Genomic_DNA"/>
</dbReference>
<evidence type="ECO:0000313" key="5">
    <source>
        <dbReference type="EMBL" id="MXP30986.1"/>
    </source>
</evidence>
<organism evidence="5 7">
    <name type="scientific">Parerythrobacter jejuensis</name>
    <dbReference type="NCBI Taxonomy" id="795812"/>
    <lineage>
        <taxon>Bacteria</taxon>
        <taxon>Pseudomonadati</taxon>
        <taxon>Pseudomonadota</taxon>
        <taxon>Alphaproteobacteria</taxon>
        <taxon>Sphingomonadales</taxon>
        <taxon>Erythrobacteraceae</taxon>
        <taxon>Parerythrobacter</taxon>
    </lineage>
</organism>
<sequence>MKRVAEAGGAALKLLHGEEGQLVPPSIVSIDYFDPPGDLRPYVTTLFHFCCDDDEIRDIQPADLGKLMLVLKGTGMAHFRDGRSEAIPTFSLQSPTSVALPFHFVNGFHSLGAALTPLGWAALSKLSADEHGNMLFDAAAILGEESNAFRQKITDDYGFAAFDQDTMIDALAQFIRGNLKMVAPRHIQLIQTVVDWLGTSLDPSLDDLYAQTTYSTRQSQRLVERYFGLTPRALKRKYRAVRAAAILTAPDVDDDSVTAVEEHFYDQSHLIREIGLFVGRTPSRLGGDDNPILNELLDLRNFRIKGPGESQFDPSI</sequence>
<proteinExistence type="predicted"/>
<dbReference type="SMART" id="SM00342">
    <property type="entry name" value="HTH_ARAC"/>
    <property type="match status" value="1"/>
</dbReference>
<keyword evidence="7" id="KW-1185">Reference proteome</keyword>
<dbReference type="Proteomes" id="UP000446786">
    <property type="component" value="Unassembled WGS sequence"/>
</dbReference>
<evidence type="ECO:0000259" key="4">
    <source>
        <dbReference type="PROSITE" id="PS01124"/>
    </source>
</evidence>
<name>A0A845AR52_9SPHN</name>
<dbReference type="AlphaFoldDB" id="A0A845AR52"/>
<evidence type="ECO:0000256" key="1">
    <source>
        <dbReference type="ARBA" id="ARBA00023015"/>
    </source>
</evidence>
<dbReference type="PANTHER" id="PTHR46796">
    <property type="entry name" value="HTH-TYPE TRANSCRIPTIONAL ACTIVATOR RHAS-RELATED"/>
    <property type="match status" value="1"/>
</dbReference>
<dbReference type="OrthoDB" id="323290at2"/>
<dbReference type="Gene3D" id="1.10.10.60">
    <property type="entry name" value="Homeodomain-like"/>
    <property type="match status" value="1"/>
</dbReference>
<evidence type="ECO:0000313" key="7">
    <source>
        <dbReference type="Proteomes" id="UP000446786"/>
    </source>
</evidence>
<keyword evidence="2" id="KW-0238">DNA-binding</keyword>
<evidence type="ECO:0000313" key="6">
    <source>
        <dbReference type="EMBL" id="MXP33746.1"/>
    </source>
</evidence>
<keyword evidence="1" id="KW-0805">Transcription regulation</keyword>
<protein>
    <submittedName>
        <fullName evidence="5">Helix-turn-helix domain-containing protein</fullName>
    </submittedName>
</protein>
<reference evidence="5 7" key="1">
    <citation type="submission" date="2019-12" db="EMBL/GenBank/DDBJ databases">
        <title>Genomic-based taxomic classification of the family Erythrobacteraceae.</title>
        <authorList>
            <person name="Xu L."/>
        </authorList>
    </citation>
    <scope>NUCLEOTIDE SEQUENCE [LARGE SCALE GENOMIC DNA]</scope>
    <source>
        <strain evidence="5 7">JCM 16677</strain>
    </source>
</reference>
<evidence type="ECO:0000256" key="3">
    <source>
        <dbReference type="ARBA" id="ARBA00023163"/>
    </source>
</evidence>